<dbReference type="VEuPathDB" id="VectorBase:AALF006617"/>
<dbReference type="EMBL" id="GAPW01006452">
    <property type="protein sequence ID" value="JAC07146.1"/>
    <property type="molecule type" value="mRNA"/>
</dbReference>
<evidence type="ECO:0000256" key="1">
    <source>
        <dbReference type="SAM" id="SignalP"/>
    </source>
</evidence>
<dbReference type="OMA" id="QEDAKWA"/>
<feature type="signal peptide" evidence="1">
    <location>
        <begin position="1"/>
        <end position="26"/>
    </location>
</feature>
<dbReference type="AlphaFoldDB" id="A0A023EE89"/>
<reference evidence="2" key="1">
    <citation type="journal article" date="2014" name="PLoS Negl. Trop. Dis.">
        <title>Identification and characterization of seminal fluid proteins in the Asian tiger mosquito, Aedes albopictus.</title>
        <authorList>
            <person name="Boes K.E."/>
            <person name="Ribeiro J.M."/>
            <person name="Wong A."/>
            <person name="Harrington L.C."/>
            <person name="Wolfner M.F."/>
            <person name="Sirot L.K."/>
        </authorList>
    </citation>
    <scope>NUCLEOTIDE SEQUENCE</scope>
    <source>
        <tissue evidence="2">Reproductive organs</tissue>
    </source>
</reference>
<sequence length="100" mass="10857">MGITPKTTRALLMLLVASILIAKIECAPSQQRMAAEDSLKHLTRSDLVRLFQEDAKFGSSSHSHSLDKSSEELRYQPVPYTPVFTAGTGAVPGATVPQPY</sequence>
<evidence type="ECO:0000313" key="2">
    <source>
        <dbReference type="EMBL" id="JAC07146.1"/>
    </source>
</evidence>
<dbReference type="VEuPathDB" id="VectorBase:AALC636_003125"/>
<protein>
    <submittedName>
        <fullName evidence="2">Putative secreted protein</fullName>
    </submittedName>
</protein>
<organism evidence="2">
    <name type="scientific">Aedes albopictus</name>
    <name type="common">Asian tiger mosquito</name>
    <name type="synonym">Stegomyia albopicta</name>
    <dbReference type="NCBI Taxonomy" id="7160"/>
    <lineage>
        <taxon>Eukaryota</taxon>
        <taxon>Metazoa</taxon>
        <taxon>Ecdysozoa</taxon>
        <taxon>Arthropoda</taxon>
        <taxon>Hexapoda</taxon>
        <taxon>Insecta</taxon>
        <taxon>Pterygota</taxon>
        <taxon>Neoptera</taxon>
        <taxon>Endopterygota</taxon>
        <taxon>Diptera</taxon>
        <taxon>Nematocera</taxon>
        <taxon>Culicoidea</taxon>
        <taxon>Culicidae</taxon>
        <taxon>Culicinae</taxon>
        <taxon>Aedini</taxon>
        <taxon>Aedes</taxon>
        <taxon>Stegomyia</taxon>
    </lineage>
</organism>
<accession>A0A023EE89</accession>
<keyword evidence="1" id="KW-0732">Signal</keyword>
<name>A0A023EE89_AEDAL</name>
<dbReference type="VEuPathDB" id="VectorBase:AALFPA_075017"/>
<feature type="chain" id="PRO_5001518910" evidence="1">
    <location>
        <begin position="27"/>
        <end position="100"/>
    </location>
</feature>
<proteinExistence type="evidence at transcript level"/>